<organism evidence="3 4">
    <name type="scientific">Miscanthus lutarioriparius</name>
    <dbReference type="NCBI Taxonomy" id="422564"/>
    <lineage>
        <taxon>Eukaryota</taxon>
        <taxon>Viridiplantae</taxon>
        <taxon>Streptophyta</taxon>
        <taxon>Embryophyta</taxon>
        <taxon>Tracheophyta</taxon>
        <taxon>Spermatophyta</taxon>
        <taxon>Magnoliopsida</taxon>
        <taxon>Liliopsida</taxon>
        <taxon>Poales</taxon>
        <taxon>Poaceae</taxon>
        <taxon>PACMAD clade</taxon>
        <taxon>Panicoideae</taxon>
        <taxon>Andropogonodae</taxon>
        <taxon>Andropogoneae</taxon>
        <taxon>Saccharinae</taxon>
        <taxon>Miscanthus</taxon>
    </lineage>
</organism>
<protein>
    <recommendedName>
        <fullName evidence="5">F-box domain-containing protein</fullName>
    </recommendedName>
</protein>
<proteinExistence type="predicted"/>
<name>A0A811Q5E5_9POAL</name>
<reference evidence="3" key="1">
    <citation type="submission" date="2020-10" db="EMBL/GenBank/DDBJ databases">
        <authorList>
            <person name="Han B."/>
            <person name="Lu T."/>
            <person name="Zhao Q."/>
            <person name="Huang X."/>
            <person name="Zhao Y."/>
        </authorList>
    </citation>
    <scope>NUCLEOTIDE SEQUENCE</scope>
</reference>
<dbReference type="SUPFAM" id="SSF81383">
    <property type="entry name" value="F-box domain"/>
    <property type="match status" value="1"/>
</dbReference>
<feature type="domain" description="F-box protein AT5G49610-like beta-propeller" evidence="2">
    <location>
        <begin position="95"/>
        <end position="353"/>
    </location>
</feature>
<dbReference type="PANTHER" id="PTHR32133">
    <property type="entry name" value="OS07G0120400 PROTEIN"/>
    <property type="match status" value="1"/>
</dbReference>
<comment type="caution">
    <text evidence="3">The sequence shown here is derived from an EMBL/GenBank/DDBJ whole genome shotgun (WGS) entry which is preliminary data.</text>
</comment>
<dbReference type="OrthoDB" id="690324at2759"/>
<feature type="domain" description="F-box" evidence="1">
    <location>
        <begin position="8"/>
        <end position="47"/>
    </location>
</feature>
<evidence type="ECO:0000313" key="3">
    <source>
        <dbReference type="EMBL" id="CAD6254268.1"/>
    </source>
</evidence>
<dbReference type="Gene3D" id="1.20.1280.50">
    <property type="match status" value="1"/>
</dbReference>
<dbReference type="EMBL" id="CAJGYO010000009">
    <property type="protein sequence ID" value="CAD6254268.1"/>
    <property type="molecule type" value="Genomic_DNA"/>
</dbReference>
<evidence type="ECO:0000259" key="1">
    <source>
        <dbReference type="Pfam" id="PF00646"/>
    </source>
</evidence>
<evidence type="ECO:0000313" key="4">
    <source>
        <dbReference type="Proteomes" id="UP000604825"/>
    </source>
</evidence>
<gene>
    <name evidence="3" type="ORF">NCGR_LOCUS37874</name>
</gene>
<dbReference type="InterPro" id="IPR001810">
    <property type="entry name" value="F-box_dom"/>
</dbReference>
<dbReference type="InterPro" id="IPR011043">
    <property type="entry name" value="Gal_Oxase/kelch_b-propeller"/>
</dbReference>
<dbReference type="Proteomes" id="UP000604825">
    <property type="component" value="Unassembled WGS sequence"/>
</dbReference>
<dbReference type="CDD" id="cd22157">
    <property type="entry name" value="F-box_AtFBW1-like"/>
    <property type="match status" value="1"/>
</dbReference>
<keyword evidence="4" id="KW-1185">Reference proteome</keyword>
<sequence length="366" mass="40369">MAPPELMDDLIGEILLRLPPEDPECLVRASLVCKPWRRLLSDPRFPRRYREFHGVPPLLGFLHNEDGGRQFFPRFVPVKEASPILNPPPDPHCYILDCRHGRVLLLNGYNPSLIVWDPITNSRQDLGWPKLNYYYRYTAAVLCALDGCDHLGCCGGPFLVVFVVIDFPNELGGDDATTRTYSSETGTWTTGVSSVYLGLPKPGRKMIGSSLLARGALYFILENGRRILKYDLAGCGISVMSPPPLPVGNMVLMKAEGGGLGACGVEGHNLHLWAWRTGPNGIPEWERGRVIQLDIGDLSTKLDVVDFAEGAGSIFIFANKGVFAVDLKSGRARKIGKGGEFKVIFPFMSFYTPSTSLMPTDLFPQS</sequence>
<dbReference type="Pfam" id="PF00646">
    <property type="entry name" value="F-box"/>
    <property type="match status" value="1"/>
</dbReference>
<dbReference type="PANTHER" id="PTHR32133:SF359">
    <property type="entry name" value="F-BOX DOMAIN-CONTAINING PROTEIN"/>
    <property type="match status" value="1"/>
</dbReference>
<dbReference type="InterPro" id="IPR056594">
    <property type="entry name" value="AT5G49610-like_b-prop"/>
</dbReference>
<evidence type="ECO:0008006" key="5">
    <source>
        <dbReference type="Google" id="ProtNLM"/>
    </source>
</evidence>
<evidence type="ECO:0000259" key="2">
    <source>
        <dbReference type="Pfam" id="PF23635"/>
    </source>
</evidence>
<dbReference type="InterPro" id="IPR036047">
    <property type="entry name" value="F-box-like_dom_sf"/>
</dbReference>
<accession>A0A811Q5E5</accession>
<dbReference type="AlphaFoldDB" id="A0A811Q5E5"/>
<dbReference type="SUPFAM" id="SSF50965">
    <property type="entry name" value="Galactose oxidase, central domain"/>
    <property type="match status" value="1"/>
</dbReference>
<dbReference type="Pfam" id="PF23635">
    <property type="entry name" value="Beta-prop_AT5G49610-like"/>
    <property type="match status" value="1"/>
</dbReference>